<evidence type="ECO:0000256" key="2">
    <source>
        <dbReference type="ARBA" id="ARBA00022692"/>
    </source>
</evidence>
<dbReference type="OrthoDB" id="2117453at2759"/>
<gene>
    <name evidence="7" type="ORF">K460DRAFT_365611</name>
</gene>
<name>A0A9P4GER3_9PLEO</name>
<dbReference type="AlphaFoldDB" id="A0A9P4GER3"/>
<evidence type="ECO:0000256" key="5">
    <source>
        <dbReference type="SAM" id="Phobius"/>
    </source>
</evidence>
<dbReference type="PANTHER" id="PTHR37451:SF1">
    <property type="entry name" value="MARVEL DOMAIN-CONTAINING PROTEIN"/>
    <property type="match status" value="1"/>
</dbReference>
<keyword evidence="4 5" id="KW-0472">Membrane</keyword>
<dbReference type="GeneID" id="63850464"/>
<dbReference type="RefSeq" id="XP_040787231.1">
    <property type="nucleotide sequence ID" value="XM_040933213.1"/>
</dbReference>
<evidence type="ECO:0000256" key="3">
    <source>
        <dbReference type="ARBA" id="ARBA00022989"/>
    </source>
</evidence>
<organism evidence="7 8">
    <name type="scientific">Cucurbitaria berberidis CBS 394.84</name>
    <dbReference type="NCBI Taxonomy" id="1168544"/>
    <lineage>
        <taxon>Eukaryota</taxon>
        <taxon>Fungi</taxon>
        <taxon>Dikarya</taxon>
        <taxon>Ascomycota</taxon>
        <taxon>Pezizomycotina</taxon>
        <taxon>Dothideomycetes</taxon>
        <taxon>Pleosporomycetidae</taxon>
        <taxon>Pleosporales</taxon>
        <taxon>Pleosporineae</taxon>
        <taxon>Cucurbitariaceae</taxon>
        <taxon>Cucurbitaria</taxon>
    </lineage>
</organism>
<dbReference type="EMBL" id="ML976616">
    <property type="protein sequence ID" value="KAF1844668.1"/>
    <property type="molecule type" value="Genomic_DNA"/>
</dbReference>
<accession>A0A9P4GER3</accession>
<evidence type="ECO:0000313" key="7">
    <source>
        <dbReference type="EMBL" id="KAF1844668.1"/>
    </source>
</evidence>
<keyword evidence="3 5" id="KW-1133">Transmembrane helix</keyword>
<reference evidence="7" key="1">
    <citation type="submission" date="2020-01" db="EMBL/GenBank/DDBJ databases">
        <authorList>
            <consortium name="DOE Joint Genome Institute"/>
            <person name="Haridas S."/>
            <person name="Albert R."/>
            <person name="Binder M."/>
            <person name="Bloem J."/>
            <person name="Labutti K."/>
            <person name="Salamov A."/>
            <person name="Andreopoulos B."/>
            <person name="Baker S.E."/>
            <person name="Barry K."/>
            <person name="Bills G."/>
            <person name="Bluhm B.H."/>
            <person name="Cannon C."/>
            <person name="Castanera R."/>
            <person name="Culley D.E."/>
            <person name="Daum C."/>
            <person name="Ezra D."/>
            <person name="Gonzalez J.B."/>
            <person name="Henrissat B."/>
            <person name="Kuo A."/>
            <person name="Liang C."/>
            <person name="Lipzen A."/>
            <person name="Lutzoni F."/>
            <person name="Magnuson J."/>
            <person name="Mondo S."/>
            <person name="Nolan M."/>
            <person name="Ohm R."/>
            <person name="Pangilinan J."/>
            <person name="Park H.-J."/>
            <person name="Ramirez L."/>
            <person name="Alfaro M."/>
            <person name="Sun H."/>
            <person name="Tritt A."/>
            <person name="Yoshinaga Y."/>
            <person name="Zwiers L.-H."/>
            <person name="Turgeon B.G."/>
            <person name="Goodwin S.B."/>
            <person name="Spatafora J.W."/>
            <person name="Crous P.W."/>
            <person name="Grigoriev I.V."/>
        </authorList>
    </citation>
    <scope>NUCLEOTIDE SEQUENCE</scope>
    <source>
        <strain evidence="7">CBS 394.84</strain>
    </source>
</reference>
<dbReference type="PANTHER" id="PTHR37451">
    <property type="entry name" value="MARVEL DOMAIN"/>
    <property type="match status" value="1"/>
</dbReference>
<dbReference type="GO" id="GO:0016020">
    <property type="term" value="C:membrane"/>
    <property type="evidence" value="ECO:0007669"/>
    <property type="project" value="UniProtKB-SubCell"/>
</dbReference>
<evidence type="ECO:0000313" key="8">
    <source>
        <dbReference type="Proteomes" id="UP000800039"/>
    </source>
</evidence>
<feature type="transmembrane region" description="Helical" evidence="5">
    <location>
        <begin position="79"/>
        <end position="103"/>
    </location>
</feature>
<keyword evidence="2 5" id="KW-0812">Transmembrane</keyword>
<dbReference type="InterPro" id="IPR008253">
    <property type="entry name" value="Marvel"/>
</dbReference>
<keyword evidence="8" id="KW-1185">Reference proteome</keyword>
<dbReference type="Pfam" id="PF01284">
    <property type="entry name" value="MARVEL"/>
    <property type="match status" value="1"/>
</dbReference>
<comment type="caution">
    <text evidence="7">The sequence shown here is derived from an EMBL/GenBank/DDBJ whole genome shotgun (WGS) entry which is preliminary data.</text>
</comment>
<evidence type="ECO:0000256" key="1">
    <source>
        <dbReference type="ARBA" id="ARBA00004141"/>
    </source>
</evidence>
<feature type="transmembrane region" description="Helical" evidence="5">
    <location>
        <begin position="123"/>
        <end position="141"/>
    </location>
</feature>
<proteinExistence type="predicted"/>
<evidence type="ECO:0000256" key="4">
    <source>
        <dbReference type="ARBA" id="ARBA00023136"/>
    </source>
</evidence>
<protein>
    <recommendedName>
        <fullName evidence="6">MARVEL domain-containing protein</fullName>
    </recommendedName>
</protein>
<comment type="subcellular location">
    <subcellularLocation>
        <location evidence="1">Membrane</location>
        <topology evidence="1">Multi-pass membrane protein</topology>
    </subcellularLocation>
</comment>
<sequence length="164" mass="17952">MAIVWIHPVRAVQAILSLTVLGLMGYVSSWWSTHWRQSSPSEVNFLLFAPAWSVLVLVPLLVIPLRFSHLLLSPAAKYGLLGLEALTMLFWFGGFIALAVFLRDRICFGMVCDVARAGTAVSAVNWVAWTVTFVFGVIGVVKGGAMSFGKKNTVTKEVDMHQGV</sequence>
<dbReference type="Proteomes" id="UP000800039">
    <property type="component" value="Unassembled WGS sequence"/>
</dbReference>
<evidence type="ECO:0000259" key="6">
    <source>
        <dbReference type="Pfam" id="PF01284"/>
    </source>
</evidence>
<feature type="domain" description="MARVEL" evidence="6">
    <location>
        <begin position="9"/>
        <end position="135"/>
    </location>
</feature>
<feature type="transmembrane region" description="Helical" evidence="5">
    <location>
        <begin position="43"/>
        <end position="67"/>
    </location>
</feature>
<feature type="transmembrane region" description="Helical" evidence="5">
    <location>
        <begin position="12"/>
        <end position="31"/>
    </location>
</feature>